<dbReference type="InterPro" id="IPR021109">
    <property type="entry name" value="Peptidase_aspartic_dom_sf"/>
</dbReference>
<dbReference type="Proteomes" id="UP000594263">
    <property type="component" value="Unplaced"/>
</dbReference>
<evidence type="ECO:0000313" key="5">
    <source>
        <dbReference type="Proteomes" id="UP000594263"/>
    </source>
</evidence>
<dbReference type="FunFam" id="2.40.70.10:FF:000013">
    <property type="entry name" value="Aspartyl protease AED1"/>
    <property type="match status" value="1"/>
</dbReference>
<dbReference type="InterPro" id="IPR001461">
    <property type="entry name" value="Aspartic_peptidase_A1"/>
</dbReference>
<dbReference type="Pfam" id="PF14541">
    <property type="entry name" value="TAXi_C"/>
    <property type="match status" value="1"/>
</dbReference>
<accession>A0A7N0TB21</accession>
<dbReference type="GO" id="GO:0006508">
    <property type="term" value="P:proteolysis"/>
    <property type="evidence" value="ECO:0007669"/>
    <property type="project" value="InterPro"/>
</dbReference>
<organism evidence="4 5">
    <name type="scientific">Kalanchoe fedtschenkoi</name>
    <name type="common">Lavender scallops</name>
    <name type="synonym">South American air plant</name>
    <dbReference type="NCBI Taxonomy" id="63787"/>
    <lineage>
        <taxon>Eukaryota</taxon>
        <taxon>Viridiplantae</taxon>
        <taxon>Streptophyta</taxon>
        <taxon>Embryophyta</taxon>
        <taxon>Tracheophyta</taxon>
        <taxon>Spermatophyta</taxon>
        <taxon>Magnoliopsida</taxon>
        <taxon>eudicotyledons</taxon>
        <taxon>Gunneridae</taxon>
        <taxon>Pentapetalae</taxon>
        <taxon>Saxifragales</taxon>
        <taxon>Crassulaceae</taxon>
        <taxon>Kalanchoe</taxon>
    </lineage>
</organism>
<sequence>MVHKNGPCSKLGSSLLSAAQRLELDQARARSIQSTAATSPAKDGAVVAAAGDFVVTLGLGTPRTDVSLIVDTASNVVWTQCKPCTTYCYKQKTAVFDPFSSKTYENVSCERSSCGIFTGMAGMSRDCAAGTCSYAMDYSDKSFSKGFFALDVLTVGSDSLPEFYFGCGQENKGHFGGAAGILGLGRDTFSAVVQTEEKYGKVFSYCLPSKLSYVGRLSFGKGGVSKSVKYTPLVTRSARPSTYLVEMVAISVGGVKLAIPAKVLSAPGTVIDSGTAISRLPPSVYQKLSAAFRHQMVKYRMAKPLGILDTCYDLRGYKYVSVPKISLFFKGGLEVPLHSSGVLFGNGVGRMCLAFAASESDSGVSILGNVQQQTLEVVFDVRGGKIGFGVNGCS</sequence>
<evidence type="ECO:0000256" key="2">
    <source>
        <dbReference type="PIRSR" id="PIRSR601461-1"/>
    </source>
</evidence>
<proteinExistence type="inferred from homology"/>
<reference evidence="4" key="1">
    <citation type="submission" date="2021-01" db="UniProtKB">
        <authorList>
            <consortium name="EnsemblPlants"/>
        </authorList>
    </citation>
    <scope>IDENTIFICATION</scope>
</reference>
<dbReference type="PANTHER" id="PTHR13683">
    <property type="entry name" value="ASPARTYL PROTEASES"/>
    <property type="match status" value="1"/>
</dbReference>
<keyword evidence="5" id="KW-1185">Reference proteome</keyword>
<feature type="active site" evidence="2">
    <location>
        <position position="272"/>
    </location>
</feature>
<dbReference type="Gene3D" id="2.40.70.10">
    <property type="entry name" value="Acid Proteases"/>
    <property type="match status" value="2"/>
</dbReference>
<feature type="active site" evidence="2">
    <location>
        <position position="71"/>
    </location>
</feature>
<feature type="domain" description="Peptidase A1" evidence="3">
    <location>
        <begin position="53"/>
        <end position="389"/>
    </location>
</feature>
<dbReference type="InterPro" id="IPR033121">
    <property type="entry name" value="PEPTIDASE_A1"/>
</dbReference>
<dbReference type="PRINTS" id="PR00792">
    <property type="entry name" value="PEPSIN"/>
</dbReference>
<evidence type="ECO:0000256" key="1">
    <source>
        <dbReference type="ARBA" id="ARBA00007447"/>
    </source>
</evidence>
<dbReference type="InterPro" id="IPR032861">
    <property type="entry name" value="TAXi_N"/>
</dbReference>
<dbReference type="AlphaFoldDB" id="A0A7N0TB21"/>
<dbReference type="EnsemblPlants" id="Kaladp0029s0139.1.v1.1">
    <property type="protein sequence ID" value="Kaladp0029s0139.1.v1.1.CDS.1"/>
    <property type="gene ID" value="Kaladp0029s0139.v1.1"/>
</dbReference>
<dbReference type="Pfam" id="PF14543">
    <property type="entry name" value="TAXi_N"/>
    <property type="match status" value="1"/>
</dbReference>
<dbReference type="PANTHER" id="PTHR13683:SF806">
    <property type="entry name" value="EUKARYOTIC ASPARTYL PROTEASE FAMILY PROTEIN"/>
    <property type="match status" value="1"/>
</dbReference>
<evidence type="ECO:0000313" key="4">
    <source>
        <dbReference type="EnsemblPlants" id="Kaladp0029s0139.1.v1.1.CDS.1"/>
    </source>
</evidence>
<dbReference type="FunFam" id="2.40.70.10:FF:000031">
    <property type="entry name" value="Aspartyl protease AED1"/>
    <property type="match status" value="1"/>
</dbReference>
<dbReference type="SUPFAM" id="SSF50630">
    <property type="entry name" value="Acid proteases"/>
    <property type="match status" value="1"/>
</dbReference>
<evidence type="ECO:0000259" key="3">
    <source>
        <dbReference type="PROSITE" id="PS51767"/>
    </source>
</evidence>
<dbReference type="Gramene" id="Kaladp0029s0139.1.v1.1">
    <property type="protein sequence ID" value="Kaladp0029s0139.1.v1.1.CDS.1"/>
    <property type="gene ID" value="Kaladp0029s0139.v1.1"/>
</dbReference>
<protein>
    <recommendedName>
        <fullName evidence="3">Peptidase A1 domain-containing protein</fullName>
    </recommendedName>
</protein>
<dbReference type="PROSITE" id="PS51767">
    <property type="entry name" value="PEPTIDASE_A1"/>
    <property type="match status" value="1"/>
</dbReference>
<dbReference type="OMA" id="CLSWGCT"/>
<name>A0A7N0TB21_KALFE</name>
<dbReference type="GO" id="GO:0004190">
    <property type="term" value="F:aspartic-type endopeptidase activity"/>
    <property type="evidence" value="ECO:0007669"/>
    <property type="project" value="InterPro"/>
</dbReference>
<dbReference type="InterPro" id="IPR032799">
    <property type="entry name" value="TAXi_C"/>
</dbReference>
<comment type="similarity">
    <text evidence="1">Belongs to the peptidase A1 family.</text>
</comment>